<dbReference type="Proteomes" id="UP001152795">
    <property type="component" value="Unassembled WGS sequence"/>
</dbReference>
<feature type="non-terminal residue" evidence="1">
    <location>
        <position position="104"/>
    </location>
</feature>
<protein>
    <submittedName>
        <fullName evidence="1">Uncharacterized protein</fullName>
    </submittedName>
</protein>
<gene>
    <name evidence="1" type="ORF">PACLA_8A088406</name>
</gene>
<name>A0A6S7KWW5_PARCT</name>
<proteinExistence type="predicted"/>
<evidence type="ECO:0000313" key="1">
    <source>
        <dbReference type="EMBL" id="CAB4045601.1"/>
    </source>
</evidence>
<accession>A0A6S7KWW5</accession>
<dbReference type="EMBL" id="CACRXK020040510">
    <property type="protein sequence ID" value="CAB4045601.1"/>
    <property type="molecule type" value="Genomic_DNA"/>
</dbReference>
<comment type="caution">
    <text evidence="1">The sequence shown here is derived from an EMBL/GenBank/DDBJ whole genome shotgun (WGS) entry which is preliminary data.</text>
</comment>
<dbReference type="AlphaFoldDB" id="A0A6S7KWW5"/>
<reference evidence="1" key="1">
    <citation type="submission" date="2020-04" db="EMBL/GenBank/DDBJ databases">
        <authorList>
            <person name="Alioto T."/>
            <person name="Alioto T."/>
            <person name="Gomez Garrido J."/>
        </authorList>
    </citation>
    <scope>NUCLEOTIDE SEQUENCE</scope>
    <source>
        <strain evidence="1">A484AB</strain>
    </source>
</reference>
<sequence>NELEELLTTINEDTATSLAKEELLNNNVRDLFTEEAILSMNDQTKEVALQNMIMKKEIEIHKDEVKQLKSDISQLQAKILSISEEKQDDSHHSLPAISCGLAAR</sequence>
<evidence type="ECO:0000313" key="2">
    <source>
        <dbReference type="Proteomes" id="UP001152795"/>
    </source>
</evidence>
<dbReference type="OrthoDB" id="5956097at2759"/>
<organism evidence="1 2">
    <name type="scientific">Paramuricea clavata</name>
    <name type="common">Red gorgonian</name>
    <name type="synonym">Violescent sea-whip</name>
    <dbReference type="NCBI Taxonomy" id="317549"/>
    <lineage>
        <taxon>Eukaryota</taxon>
        <taxon>Metazoa</taxon>
        <taxon>Cnidaria</taxon>
        <taxon>Anthozoa</taxon>
        <taxon>Octocorallia</taxon>
        <taxon>Malacalcyonacea</taxon>
        <taxon>Plexauridae</taxon>
        <taxon>Paramuricea</taxon>
    </lineage>
</organism>
<keyword evidence="2" id="KW-1185">Reference proteome</keyword>